<feature type="compositionally biased region" description="Polar residues" evidence="3">
    <location>
        <begin position="24"/>
        <end position="33"/>
    </location>
</feature>
<feature type="compositionally biased region" description="Polar residues" evidence="3">
    <location>
        <begin position="299"/>
        <end position="336"/>
    </location>
</feature>
<evidence type="ECO:0000313" key="6">
    <source>
        <dbReference type="Proteomes" id="UP001151582"/>
    </source>
</evidence>
<feature type="compositionally biased region" description="Polar residues" evidence="3">
    <location>
        <begin position="1042"/>
        <end position="1051"/>
    </location>
</feature>
<reference evidence="5" key="1">
    <citation type="submission" date="2022-07" db="EMBL/GenBank/DDBJ databases">
        <title>Phylogenomic reconstructions and comparative analyses of Kickxellomycotina fungi.</title>
        <authorList>
            <person name="Reynolds N.K."/>
            <person name="Stajich J.E."/>
            <person name="Barry K."/>
            <person name="Grigoriev I.V."/>
            <person name="Crous P."/>
            <person name="Smith M.E."/>
        </authorList>
    </citation>
    <scope>NUCLEOTIDE SEQUENCE</scope>
    <source>
        <strain evidence="5">RSA 567</strain>
    </source>
</reference>
<feature type="compositionally biased region" description="Low complexity" evidence="3">
    <location>
        <begin position="359"/>
        <end position="377"/>
    </location>
</feature>
<evidence type="ECO:0000259" key="4">
    <source>
        <dbReference type="Pfam" id="PF13864"/>
    </source>
</evidence>
<proteinExistence type="predicted"/>
<accession>A0A9W8BC41</accession>
<feature type="compositionally biased region" description="Polar residues" evidence="3">
    <location>
        <begin position="1008"/>
        <end position="1025"/>
    </location>
</feature>
<protein>
    <recommendedName>
        <fullName evidence="4">Enkurin domain-containing protein</fullName>
    </recommendedName>
</protein>
<feature type="compositionally biased region" description="Polar residues" evidence="3">
    <location>
        <begin position="628"/>
        <end position="638"/>
    </location>
</feature>
<dbReference type="OrthoDB" id="5600564at2759"/>
<feature type="region of interest" description="Disordered" evidence="3">
    <location>
        <begin position="80"/>
        <end position="194"/>
    </location>
</feature>
<feature type="domain" description="Enkurin" evidence="4">
    <location>
        <begin position="1112"/>
        <end position="1163"/>
    </location>
</feature>
<feature type="coiled-coil region" evidence="2">
    <location>
        <begin position="1112"/>
        <end position="1169"/>
    </location>
</feature>
<feature type="region of interest" description="Disordered" evidence="3">
    <location>
        <begin position="299"/>
        <end position="453"/>
    </location>
</feature>
<comment type="caution">
    <text evidence="5">The sequence shown here is derived from an EMBL/GenBank/DDBJ whole genome shotgun (WGS) entry which is preliminary data.</text>
</comment>
<feature type="compositionally biased region" description="Low complexity" evidence="3">
    <location>
        <begin position="614"/>
        <end position="627"/>
    </location>
</feature>
<evidence type="ECO:0000313" key="5">
    <source>
        <dbReference type="EMBL" id="KAJ1984986.1"/>
    </source>
</evidence>
<feature type="region of interest" description="Disordered" evidence="3">
    <location>
        <begin position="485"/>
        <end position="535"/>
    </location>
</feature>
<keyword evidence="6" id="KW-1185">Reference proteome</keyword>
<feature type="compositionally biased region" description="Low complexity" evidence="3">
    <location>
        <begin position="505"/>
        <end position="514"/>
    </location>
</feature>
<feature type="region of interest" description="Disordered" evidence="3">
    <location>
        <begin position="614"/>
        <end position="641"/>
    </location>
</feature>
<evidence type="ECO:0000256" key="1">
    <source>
        <dbReference type="ARBA" id="ARBA00023054"/>
    </source>
</evidence>
<dbReference type="PANTHER" id="PTHR32083:SF48">
    <property type="entry name" value="TRANS-GOLGI NETWORK-LOCALIZED SYP41-INTERACTING PROTEIN 1"/>
    <property type="match status" value="1"/>
</dbReference>
<gene>
    <name evidence="5" type="ORF">H4R34_000330</name>
</gene>
<dbReference type="AlphaFoldDB" id="A0A9W8BC41"/>
<feature type="region of interest" description="Disordered" evidence="3">
    <location>
        <begin position="1"/>
        <end position="42"/>
    </location>
</feature>
<dbReference type="Proteomes" id="UP001151582">
    <property type="component" value="Unassembled WGS sequence"/>
</dbReference>
<dbReference type="InterPro" id="IPR027012">
    <property type="entry name" value="Enkurin_dom"/>
</dbReference>
<dbReference type="PANTHER" id="PTHR32083">
    <property type="entry name" value="CILIA AND FLAGELLA-ASSOCIATED PROTEIN 58-RELATED"/>
    <property type="match status" value="1"/>
</dbReference>
<dbReference type="EMBL" id="JANBQB010000007">
    <property type="protein sequence ID" value="KAJ1984986.1"/>
    <property type="molecule type" value="Genomic_DNA"/>
</dbReference>
<keyword evidence="1 2" id="KW-0175">Coiled coil</keyword>
<feature type="compositionally biased region" description="Low complexity" evidence="3">
    <location>
        <begin position="208"/>
        <end position="217"/>
    </location>
</feature>
<evidence type="ECO:0000256" key="2">
    <source>
        <dbReference type="SAM" id="Coils"/>
    </source>
</evidence>
<feature type="compositionally biased region" description="Polar residues" evidence="3">
    <location>
        <begin position="524"/>
        <end position="535"/>
    </location>
</feature>
<organism evidence="5 6">
    <name type="scientific">Dimargaris verticillata</name>
    <dbReference type="NCBI Taxonomy" id="2761393"/>
    <lineage>
        <taxon>Eukaryota</taxon>
        <taxon>Fungi</taxon>
        <taxon>Fungi incertae sedis</taxon>
        <taxon>Zoopagomycota</taxon>
        <taxon>Kickxellomycotina</taxon>
        <taxon>Dimargaritomycetes</taxon>
        <taxon>Dimargaritales</taxon>
        <taxon>Dimargaritaceae</taxon>
        <taxon>Dimargaris</taxon>
    </lineage>
</organism>
<feature type="region of interest" description="Disordered" evidence="3">
    <location>
        <begin position="1008"/>
        <end position="1068"/>
    </location>
</feature>
<sequence>MSLRHSGSATTTTKPDLRRGSLLSLKTSATPTASPKPRDTPRAYATMATLTILEYLRYNDVGHKLVKGFFSSLNRLSASFTSSEARRNKKADKSRPALNASTWDTPAFDHGTSSRDTSRSTSTSSTLPAQLAASPKGRPQSTYQPSLNLGAPSLRNKNAASRRLSAIPMGPTKDPQTKSKIPGAAQPKPRPQSMQLLGLGRHLGESAHTAATNSTSSLVDRPNLRSEQRASHELPVPPQSAPLTPRRLAKPGHTSASRTPSGPVKGLQKLGSLLPTHATRLKTKRSNLSIQSARSASISLTQANDSSTDPELRSQTIGSRSRTVTLSSLAEANDSQGARAFVKAPPSLARKIGPPPPTRLTLLPSPSTNSSRLPSPLVSNKQRPPALNGPAFSAGRESPRPDRHHGLQSPDTMQPPASPCSHKLPARHQEATAALPPNGTHNDGDMGPPRTQSLYRSAGILGHKKSSSSLRSLRQRAVPIYANPYALNGAGDRPSSEPRPFADTSSSPLPRSPLAATDQDQMREQASTPTMGLSPQCSEFAPSCADLASMTPLLSDPEPSVVPRNPGLEEVEETFREKRASYKHKNAKAAAFDAAASGCSHSVEMPSASEASASDLSLVSSSTPLSPRQNQHNLSSSKRAPIGQDEYLVKTLQARVHSLARDKEHLQAELSSSQAKWEHQALLHGTTESELLQVKNDLTLLQMETSHSQAQLDAMRQEKASLERQLHQVTGELTTTQQDYAAMEEAQSAMEATMASNDQVKKELDQENAQLRTKLHEKSRLADELRAKYQQAKQQLTKARQELTVLQADSQGPGYLEEMITQLEKERNQLRKELAALRNRPATPPIVSPASEQELAALRRELAHKTTQYQGTQQQLQQKSQRLDQLERQMTDWVPSERCRDLETINQSLVRQLQALRETVDSLRQGEAIELGSGINARPLPSMSTSPVNNELDAHHVTPDKALHSVTSSLGSTPDAQALGASYTPRARVLSDGASHASFASLTATVTDSPVATPTPTVGQPSTGRLRSDRVRSYIDPMSGIPTPNTSSAFSTGDPETMGRLASAPTSPAHANPHLPFMVSPQTPTAPIYATQATVGAEGAWYASRLRPLETGAELEEEIHQLRQEKERVESEYAKIPISGGGPTTQYKKERLEQRLDSIDRALSSAKLRLKFL</sequence>
<dbReference type="GO" id="GO:0005856">
    <property type="term" value="C:cytoskeleton"/>
    <property type="evidence" value="ECO:0007669"/>
    <property type="project" value="TreeGrafter"/>
</dbReference>
<feature type="coiled-coil region" evidence="2">
    <location>
        <begin position="649"/>
        <end position="676"/>
    </location>
</feature>
<feature type="region of interest" description="Disordered" evidence="3">
    <location>
        <begin position="208"/>
        <end position="269"/>
    </location>
</feature>
<evidence type="ECO:0000256" key="3">
    <source>
        <dbReference type="SAM" id="MobiDB-lite"/>
    </source>
</evidence>
<dbReference type="Pfam" id="PF13864">
    <property type="entry name" value="Enkurin"/>
    <property type="match status" value="1"/>
</dbReference>
<feature type="coiled-coil region" evidence="2">
    <location>
        <begin position="705"/>
        <end position="926"/>
    </location>
</feature>
<feature type="compositionally biased region" description="Polar residues" evidence="3">
    <location>
        <begin position="1"/>
        <end position="14"/>
    </location>
</feature>
<dbReference type="Gene3D" id="1.10.287.1490">
    <property type="match status" value="1"/>
</dbReference>
<name>A0A9W8BC41_9FUNG</name>
<feature type="compositionally biased region" description="Basic and acidic residues" evidence="3">
    <location>
        <begin position="222"/>
        <end position="232"/>
    </location>
</feature>